<protein>
    <recommendedName>
        <fullName evidence="3">LysR family regulatory protein</fullName>
    </recommendedName>
</protein>
<dbReference type="STRING" id="97972.A0A2V1D5Z7"/>
<dbReference type="Proteomes" id="UP000244855">
    <property type="component" value="Unassembled WGS sequence"/>
</dbReference>
<organism evidence="1 2">
    <name type="scientific">Periconia macrospinosa</name>
    <dbReference type="NCBI Taxonomy" id="97972"/>
    <lineage>
        <taxon>Eukaryota</taxon>
        <taxon>Fungi</taxon>
        <taxon>Dikarya</taxon>
        <taxon>Ascomycota</taxon>
        <taxon>Pezizomycotina</taxon>
        <taxon>Dothideomycetes</taxon>
        <taxon>Pleosporomycetidae</taxon>
        <taxon>Pleosporales</taxon>
        <taxon>Massarineae</taxon>
        <taxon>Periconiaceae</taxon>
        <taxon>Periconia</taxon>
    </lineage>
</organism>
<dbReference type="AlphaFoldDB" id="A0A2V1D5Z7"/>
<evidence type="ECO:0008006" key="3">
    <source>
        <dbReference type="Google" id="ProtNLM"/>
    </source>
</evidence>
<name>A0A2V1D5Z7_9PLEO</name>
<reference evidence="1 2" key="1">
    <citation type="journal article" date="2018" name="Sci. Rep.">
        <title>Comparative genomics provides insights into the lifestyle and reveals functional heterogeneity of dark septate endophytic fungi.</title>
        <authorList>
            <person name="Knapp D.G."/>
            <person name="Nemeth J.B."/>
            <person name="Barry K."/>
            <person name="Hainaut M."/>
            <person name="Henrissat B."/>
            <person name="Johnson J."/>
            <person name="Kuo A."/>
            <person name="Lim J.H.P."/>
            <person name="Lipzen A."/>
            <person name="Nolan M."/>
            <person name="Ohm R.A."/>
            <person name="Tamas L."/>
            <person name="Grigoriev I.V."/>
            <person name="Spatafora J.W."/>
            <person name="Nagy L.G."/>
            <person name="Kovacs G.M."/>
        </authorList>
    </citation>
    <scope>NUCLEOTIDE SEQUENCE [LARGE SCALE GENOMIC DNA]</scope>
    <source>
        <strain evidence="1 2">DSE2036</strain>
    </source>
</reference>
<dbReference type="InterPro" id="IPR023213">
    <property type="entry name" value="CAT-like_dom_sf"/>
</dbReference>
<dbReference type="OrthoDB" id="21502at2759"/>
<proteinExistence type="predicted"/>
<gene>
    <name evidence="1" type="ORF">DM02DRAFT_721895</name>
</gene>
<accession>A0A2V1D5Z7</accession>
<evidence type="ECO:0000313" key="2">
    <source>
        <dbReference type="Proteomes" id="UP000244855"/>
    </source>
</evidence>
<evidence type="ECO:0000313" key="1">
    <source>
        <dbReference type="EMBL" id="PVH92963.1"/>
    </source>
</evidence>
<dbReference type="EMBL" id="KZ805629">
    <property type="protein sequence ID" value="PVH92963.1"/>
    <property type="molecule type" value="Genomic_DNA"/>
</dbReference>
<keyword evidence="2" id="KW-1185">Reference proteome</keyword>
<sequence length="519" mass="58170">MTNQIRGKRVAPERVATDEVIPLGWLDDTKQNRNVIIDFALIFDEVLDEKKLVRALEKLVEKPGWKRLGGRLRLNINNKLECHIPAEFTKERPSVTFTHEKHHIKISEHPLASQLPRANGTIQISPDTEFLRSLLVAPGSPTKIEDLCNGDYSSLNLRIVSFSDATLVIMKWPHAMFDALSENEIFKAWTAILEGREEDVPVLVGGDKDPLASLGARLDLDDEHEERYLLENKAMTNPKFYKFVFNLVWETTVYRAEETRQLMIPPSLFAKIKAKALKDLESVDKSTLVMDTRNPSNPKPFLSDGDVLCAWTHRLFTSSQPWALSAPTTRIMHIMNMFNMKDLLKTTEPKLLPEDGAFVGNSATGISSMFELDEFLGLPLGVVAARIRSDLVAQTTRPQINAAMRLQRASFAATGQPPLFGEGDMIVAAFMNWDKAKFFDVDFGAAVVKNGESGTNEHVSVKPTGLYAVSSIQMMSARHAASCLGKDHNGNWWVGGTLRPETWANVQRKLEEIEKGLYI</sequence>
<dbReference type="Gene3D" id="3.30.559.10">
    <property type="entry name" value="Chloramphenicol acetyltransferase-like domain"/>
    <property type="match status" value="2"/>
</dbReference>